<reference evidence="2" key="3">
    <citation type="submission" date="2020-02" db="EMBL/GenBank/DDBJ databases">
        <authorList>
            <person name="Littmann E."/>
            <person name="Sorbara M."/>
        </authorList>
    </citation>
    <scope>NUCLEOTIDE SEQUENCE</scope>
    <source>
        <strain evidence="2">MSK.14.57</strain>
    </source>
</reference>
<proteinExistence type="predicted"/>
<gene>
    <name evidence="1" type="ORF">ERS852571_01980</name>
    <name evidence="2" type="ORF">G5A72_13180</name>
</gene>
<dbReference type="RefSeq" id="WP_044921537.1">
    <property type="nucleotide sequence ID" value="NZ_BAABYN010000001.1"/>
</dbReference>
<reference evidence="2 4" key="2">
    <citation type="journal article" date="2020" name="Cell Host Microbe">
        <title>Functional and Genomic Variation between Human-Derived Isolates of Lachnospiraceae Reveals Inter- and Intra-Species Diversity.</title>
        <authorList>
            <person name="Sorbara M.T."/>
            <person name="Littmann E.R."/>
            <person name="Fontana E."/>
            <person name="Moody T.U."/>
            <person name="Kohout C.E."/>
            <person name="Gjonbalaj M."/>
            <person name="Eaton V."/>
            <person name="Seok R."/>
            <person name="Leiner I.M."/>
            <person name="Pamer E.G."/>
        </authorList>
    </citation>
    <scope>NUCLEOTIDE SEQUENCE [LARGE SCALE GENOMIC DNA]</scope>
    <source>
        <strain evidence="2 4">MSK.14.57</strain>
    </source>
</reference>
<protein>
    <submittedName>
        <fullName evidence="1">Uncharacterized protein</fullName>
    </submittedName>
</protein>
<evidence type="ECO:0000313" key="2">
    <source>
        <dbReference type="EMBL" id="NSJ80514.1"/>
    </source>
</evidence>
<dbReference type="Proteomes" id="UP001644750">
    <property type="component" value="Unassembled WGS sequence"/>
</dbReference>
<accession>A0A173TFD7</accession>
<evidence type="ECO:0000313" key="4">
    <source>
        <dbReference type="Proteomes" id="UP001644750"/>
    </source>
</evidence>
<dbReference type="AlphaFoldDB" id="A0A173TFD7"/>
<keyword evidence="4" id="KW-1185">Reference proteome</keyword>
<evidence type="ECO:0000313" key="3">
    <source>
        <dbReference type="Proteomes" id="UP000095553"/>
    </source>
</evidence>
<name>A0A173TFD7_ANAHA</name>
<dbReference type="Proteomes" id="UP000095553">
    <property type="component" value="Unassembled WGS sequence"/>
</dbReference>
<evidence type="ECO:0000313" key="1">
    <source>
        <dbReference type="EMBL" id="CUN01394.1"/>
    </source>
</evidence>
<dbReference type="EMBL" id="JAAITB010000032">
    <property type="protein sequence ID" value="NSJ80514.1"/>
    <property type="molecule type" value="Genomic_DNA"/>
</dbReference>
<organism evidence="1 3">
    <name type="scientific">Anaerostipes hadrus</name>
    <dbReference type="NCBI Taxonomy" id="649756"/>
    <lineage>
        <taxon>Bacteria</taxon>
        <taxon>Bacillati</taxon>
        <taxon>Bacillota</taxon>
        <taxon>Clostridia</taxon>
        <taxon>Lachnospirales</taxon>
        <taxon>Lachnospiraceae</taxon>
        <taxon>Anaerostipes</taxon>
    </lineage>
</organism>
<dbReference type="EMBL" id="CYXY01000011">
    <property type="protein sequence ID" value="CUN01394.1"/>
    <property type="molecule type" value="Genomic_DNA"/>
</dbReference>
<sequence>MTKQVVAKRSLSEGTVQLEECIWDNGSVTYDVCLIYTSSQATSKNFHSIETIEEACRIYNEYSEELCEVYKNKYRKTQRKEGKLIIQVQ</sequence>
<reference evidence="1 3" key="1">
    <citation type="submission" date="2015-09" db="EMBL/GenBank/DDBJ databases">
        <authorList>
            <consortium name="Pathogen Informatics"/>
        </authorList>
    </citation>
    <scope>NUCLEOTIDE SEQUENCE [LARGE SCALE GENOMIC DNA]</scope>
    <source>
        <strain evidence="1 3">2789STDY5834959</strain>
    </source>
</reference>